<accession>A0ABM7XFQ8</accession>
<name>A0ABM7XFQ8_9BACT</name>
<dbReference type="InterPro" id="IPR007476">
    <property type="entry name" value="RdgC"/>
</dbReference>
<evidence type="ECO:0008006" key="3">
    <source>
        <dbReference type="Google" id="ProtNLM"/>
    </source>
</evidence>
<evidence type="ECO:0000313" key="2">
    <source>
        <dbReference type="Proteomes" id="UP001162734"/>
    </source>
</evidence>
<protein>
    <recommendedName>
        <fullName evidence="3">Recombination-associated protein RdgC</fullName>
    </recommendedName>
</protein>
<dbReference type="EMBL" id="AP025592">
    <property type="protein sequence ID" value="BDG10708.1"/>
    <property type="molecule type" value="Genomic_DNA"/>
</dbReference>
<sequence length="215" mass="22987">MPLLAGTVTFARFQAELPKAAAQDTRRWLQRALKQGAFKPLDPAAGAEDRSAGFVALEDHDATDFPLGQGLEGDYALFGYRVDQIRIPAAQLKAELGRWLASFEQEHGRKATRGEKAHAKDAIRSVLRQRTPPSSKVHDVSLDWKTGALQLWAASRSLVEEVAEAVEAAFGAKLQPRNLAGHAAEAGLEGKALAPTGALFGADLPGAEEVADVEA</sequence>
<organism evidence="1 2">
    <name type="scientific">Anaeromyxobacter paludicola</name>
    <dbReference type="NCBI Taxonomy" id="2918171"/>
    <lineage>
        <taxon>Bacteria</taxon>
        <taxon>Pseudomonadati</taxon>
        <taxon>Myxococcota</taxon>
        <taxon>Myxococcia</taxon>
        <taxon>Myxococcales</taxon>
        <taxon>Cystobacterineae</taxon>
        <taxon>Anaeromyxobacteraceae</taxon>
        <taxon>Anaeromyxobacter</taxon>
    </lineage>
</organism>
<dbReference type="Pfam" id="PF04381">
    <property type="entry name" value="RdgC"/>
    <property type="match status" value="1"/>
</dbReference>
<keyword evidence="2" id="KW-1185">Reference proteome</keyword>
<reference evidence="2" key="1">
    <citation type="journal article" date="2022" name="Int. J. Syst. Evol. Microbiol.">
        <title>Anaeromyxobacter oryzae sp. nov., Anaeromyxobacter diazotrophicus sp. nov. and Anaeromyxobacter paludicola sp. nov., isolated from paddy soils.</title>
        <authorList>
            <person name="Itoh H."/>
            <person name="Xu Z."/>
            <person name="Mise K."/>
            <person name="Masuda Y."/>
            <person name="Ushijima N."/>
            <person name="Hayakawa C."/>
            <person name="Shiratori Y."/>
            <person name="Senoo K."/>
        </authorList>
    </citation>
    <scope>NUCLEOTIDE SEQUENCE [LARGE SCALE GENOMIC DNA]</scope>
    <source>
        <strain evidence="2">Red630</strain>
    </source>
</reference>
<evidence type="ECO:0000313" key="1">
    <source>
        <dbReference type="EMBL" id="BDG10708.1"/>
    </source>
</evidence>
<proteinExistence type="predicted"/>
<gene>
    <name evidence="1" type="ORF">AMPC_38210</name>
</gene>
<dbReference type="RefSeq" id="WP_248343220.1">
    <property type="nucleotide sequence ID" value="NZ_AP025592.1"/>
</dbReference>
<dbReference type="Proteomes" id="UP001162734">
    <property type="component" value="Chromosome"/>
</dbReference>